<feature type="compositionally biased region" description="Pro residues" evidence="1">
    <location>
        <begin position="374"/>
        <end position="392"/>
    </location>
</feature>
<keyword evidence="5" id="KW-1185">Reference proteome</keyword>
<keyword evidence="2" id="KW-0812">Transmembrane</keyword>
<evidence type="ECO:0000313" key="5">
    <source>
        <dbReference type="Proteomes" id="UP000250266"/>
    </source>
</evidence>
<organism evidence="4 5">
    <name type="scientific">Lepidopterella palustris CBS 459.81</name>
    <dbReference type="NCBI Taxonomy" id="1314670"/>
    <lineage>
        <taxon>Eukaryota</taxon>
        <taxon>Fungi</taxon>
        <taxon>Dikarya</taxon>
        <taxon>Ascomycota</taxon>
        <taxon>Pezizomycotina</taxon>
        <taxon>Dothideomycetes</taxon>
        <taxon>Pleosporomycetidae</taxon>
        <taxon>Mytilinidiales</taxon>
        <taxon>Argynnaceae</taxon>
        <taxon>Lepidopterella</taxon>
    </lineage>
</organism>
<dbReference type="EMBL" id="KV745087">
    <property type="protein sequence ID" value="OCK77990.1"/>
    <property type="molecule type" value="Genomic_DNA"/>
</dbReference>
<reference evidence="4 5" key="1">
    <citation type="journal article" date="2016" name="Nat. Commun.">
        <title>Ectomycorrhizal ecology is imprinted in the genome of the dominant symbiotic fungus Cenococcum geophilum.</title>
        <authorList>
            <consortium name="DOE Joint Genome Institute"/>
            <person name="Peter M."/>
            <person name="Kohler A."/>
            <person name="Ohm R.A."/>
            <person name="Kuo A."/>
            <person name="Krutzmann J."/>
            <person name="Morin E."/>
            <person name="Arend M."/>
            <person name="Barry K.W."/>
            <person name="Binder M."/>
            <person name="Choi C."/>
            <person name="Clum A."/>
            <person name="Copeland A."/>
            <person name="Grisel N."/>
            <person name="Haridas S."/>
            <person name="Kipfer T."/>
            <person name="LaButti K."/>
            <person name="Lindquist E."/>
            <person name="Lipzen A."/>
            <person name="Maire R."/>
            <person name="Meier B."/>
            <person name="Mihaltcheva S."/>
            <person name="Molinier V."/>
            <person name="Murat C."/>
            <person name="Poggeler S."/>
            <person name="Quandt C.A."/>
            <person name="Sperisen C."/>
            <person name="Tritt A."/>
            <person name="Tisserant E."/>
            <person name="Crous P.W."/>
            <person name="Henrissat B."/>
            <person name="Nehls U."/>
            <person name="Egli S."/>
            <person name="Spatafora J.W."/>
            <person name="Grigoriev I.V."/>
            <person name="Martin F.M."/>
        </authorList>
    </citation>
    <scope>NUCLEOTIDE SEQUENCE [LARGE SCALE GENOMIC DNA]</scope>
    <source>
        <strain evidence="4 5">CBS 459.81</strain>
    </source>
</reference>
<feature type="transmembrane region" description="Helical" evidence="2">
    <location>
        <begin position="292"/>
        <end position="313"/>
    </location>
</feature>
<name>A0A8E2JCX5_9PEZI</name>
<evidence type="ECO:0000256" key="3">
    <source>
        <dbReference type="SAM" id="SignalP"/>
    </source>
</evidence>
<feature type="region of interest" description="Disordered" evidence="1">
    <location>
        <begin position="367"/>
        <end position="392"/>
    </location>
</feature>
<dbReference type="OrthoDB" id="3917128at2759"/>
<proteinExistence type="predicted"/>
<evidence type="ECO:0000313" key="4">
    <source>
        <dbReference type="EMBL" id="OCK77990.1"/>
    </source>
</evidence>
<dbReference type="AlphaFoldDB" id="A0A8E2JCX5"/>
<feature type="signal peptide" evidence="3">
    <location>
        <begin position="1"/>
        <end position="22"/>
    </location>
</feature>
<feature type="chain" id="PRO_5034668562" evidence="3">
    <location>
        <begin position="23"/>
        <end position="392"/>
    </location>
</feature>
<accession>A0A8E2JCX5</accession>
<keyword evidence="3" id="KW-0732">Signal</keyword>
<sequence length="392" mass="44584">MWPRSFTFLATAFVLRLATAHADVSLNCAFALNESCQKPLEDITAVTPGEFVVAKLQCYGCPTITWVGDFPSREHIITHEENALFFNITLSPSRKELFLNDVSVFPSLPFQPPKIYATQVALDFSFSDLARTIKCTQRPCRNFDGRCACVMNALGSMSLSYDYTALPVEEIEGLWEVTFDAIGGHDGFEVDPYVVFNDSQQQRLVVRIQQDVQEKTLEIVGAELVERKRQPYPMPGESGGLSWWEKILYYFRPESDKGKEPGHVVYLWYEWDGYGRKGTLRHTLSEIWDWDWSLIGIIVGGTLAGLAVLYALYRLAVFLYRLKLEQLEHDRRGGAYEEDRRNEMEGLLDGEEEVYEAEGVRSEIVEVQTGKPLPSKPLPEKPLPPLPLVRDL</sequence>
<evidence type="ECO:0000256" key="1">
    <source>
        <dbReference type="SAM" id="MobiDB-lite"/>
    </source>
</evidence>
<keyword evidence="2" id="KW-0472">Membrane</keyword>
<gene>
    <name evidence="4" type="ORF">K432DRAFT_103486</name>
</gene>
<evidence type="ECO:0000256" key="2">
    <source>
        <dbReference type="SAM" id="Phobius"/>
    </source>
</evidence>
<dbReference type="Proteomes" id="UP000250266">
    <property type="component" value="Unassembled WGS sequence"/>
</dbReference>
<keyword evidence="2" id="KW-1133">Transmembrane helix</keyword>
<protein>
    <submittedName>
        <fullName evidence="4">Uncharacterized protein</fullName>
    </submittedName>
</protein>